<dbReference type="Proteomes" id="UP001489509">
    <property type="component" value="Unassembled WGS sequence"/>
</dbReference>
<dbReference type="RefSeq" id="WP_349217979.1">
    <property type="nucleotide sequence ID" value="NZ_JBBMFD010000002.1"/>
</dbReference>
<dbReference type="EMBL" id="JBBMFD010000002">
    <property type="protein sequence ID" value="MEQ2439717.1"/>
    <property type="molecule type" value="Genomic_DNA"/>
</dbReference>
<evidence type="ECO:0000259" key="1">
    <source>
        <dbReference type="Pfam" id="PF04266"/>
    </source>
</evidence>
<feature type="domain" description="ASCH" evidence="1">
    <location>
        <begin position="4"/>
        <end position="60"/>
    </location>
</feature>
<dbReference type="InterPro" id="IPR007374">
    <property type="entry name" value="ASCH_domain"/>
</dbReference>
<evidence type="ECO:0000313" key="2">
    <source>
        <dbReference type="EMBL" id="MEQ2439717.1"/>
    </source>
</evidence>
<protein>
    <submittedName>
        <fullName evidence="2">ASCH domain-containing protein</fullName>
    </submittedName>
</protein>
<dbReference type="InterPro" id="IPR015947">
    <property type="entry name" value="PUA-like_sf"/>
</dbReference>
<proteinExistence type="predicted"/>
<keyword evidence="3" id="KW-1185">Reference proteome</keyword>
<accession>A0ABV1DXE0</accession>
<comment type="caution">
    <text evidence="2">The sequence shown here is derived from an EMBL/GenBank/DDBJ whole genome shotgun (WGS) entry which is preliminary data.</text>
</comment>
<dbReference type="SUPFAM" id="SSF88697">
    <property type="entry name" value="PUA domain-like"/>
    <property type="match status" value="1"/>
</dbReference>
<evidence type="ECO:0000313" key="3">
    <source>
        <dbReference type="Proteomes" id="UP001489509"/>
    </source>
</evidence>
<sequence>MKAISIHPRFAMEIACKRKTIECRTWQTRYRGELLICASARREPGCIAGHALAVCTLASILPFAQAHLGPAGMDEMPSRPSYAWMLEAIRPIRPVPVKGQLGLFSAQIEPVFLPKSITMEELLAVLAPFCDR</sequence>
<dbReference type="Pfam" id="PF04266">
    <property type="entry name" value="ASCH"/>
    <property type="match status" value="1"/>
</dbReference>
<organism evidence="2 3">
    <name type="scientific">Solibaculum intestinale</name>
    <dbReference type="NCBI Taxonomy" id="3133165"/>
    <lineage>
        <taxon>Bacteria</taxon>
        <taxon>Bacillati</taxon>
        <taxon>Bacillota</taxon>
        <taxon>Clostridia</taxon>
        <taxon>Eubacteriales</taxon>
        <taxon>Oscillospiraceae</taxon>
        <taxon>Solibaculum</taxon>
    </lineage>
</organism>
<dbReference type="Gene3D" id="2.30.130.30">
    <property type="entry name" value="Hypothetical protein"/>
    <property type="match status" value="1"/>
</dbReference>
<gene>
    <name evidence="2" type="ORF">WMO26_02630</name>
</gene>
<reference evidence="2 3" key="1">
    <citation type="submission" date="2024-03" db="EMBL/GenBank/DDBJ databases">
        <title>Human intestinal bacterial collection.</title>
        <authorList>
            <person name="Pauvert C."/>
            <person name="Hitch T.C.A."/>
            <person name="Clavel T."/>
        </authorList>
    </citation>
    <scope>NUCLEOTIDE SEQUENCE [LARGE SCALE GENOMIC DNA]</scope>
    <source>
        <strain evidence="2 3">CLA-JM-H44</strain>
    </source>
</reference>
<name>A0ABV1DXE0_9FIRM</name>